<sequence length="485" mass="54419">MAQQREQQFIIGEFIEKVKKKRLGRENPYIYDHTTPISSNRGNKLNRNAKFVHEGKLNNSVLFKEKIDHAGYKRDIISVNPPYYTPDGDVIEDESEIDDDDETLEENIYKDVRLEELLAPLTAASELPTHPSLSLPYREQGLPELIRNAEDMLHREQRVLWKMKRLFTEMRGDFHWAPVGLFHTPYDDTISGFHGDSTSSAAMTGEAPQSQQPQELPNLDVGTEGQQEDVQMADGVTTSIEPATHGLVVVTNGQDSQDVETRDHALANGVTPNGTSKVHVTNGETFREEDATTEGTDLAQTIEGGGEQAETGTVAGDADSTATPAHRMTTRAQANQSTRTPSLVRSVSPGSSVPFIHPFYHFPPSVVKDLRSNIGLPPQMADEARLALTTYISKQEEIVRSCKEMHSGLLKAMEMRTNVWNWTKAEGHIGEMSDNEDYVDLEEWGIDPRDARIKYVKGQQEDEQEAEEQERVKRNPRRVGRTAKE</sequence>
<dbReference type="InterPro" id="IPR013904">
    <property type="entry name" value="RXT2_N"/>
</dbReference>
<dbReference type="Pfam" id="PF08595">
    <property type="entry name" value="RXT2_N"/>
    <property type="match status" value="1"/>
</dbReference>
<feature type="domain" description="Transcriptional regulatory protein RXT2 N-terminal" evidence="2">
    <location>
        <begin position="39"/>
        <end position="173"/>
    </location>
</feature>
<evidence type="ECO:0000259" key="2">
    <source>
        <dbReference type="Pfam" id="PF08595"/>
    </source>
</evidence>
<evidence type="ECO:0000313" key="3">
    <source>
        <dbReference type="EMBL" id="QDS74404.1"/>
    </source>
</evidence>
<dbReference type="InterPro" id="IPR039602">
    <property type="entry name" value="Rxt2"/>
</dbReference>
<dbReference type="PANTHER" id="PTHR28232:SF1">
    <property type="entry name" value="TRANSCRIPTIONAL REGULATORY PROTEIN RXT2"/>
    <property type="match status" value="1"/>
</dbReference>
<name>A0A517LFI9_9PEZI</name>
<dbReference type="AlphaFoldDB" id="A0A517LFI9"/>
<dbReference type="EMBL" id="CP042195">
    <property type="protein sequence ID" value="QDS74404.1"/>
    <property type="molecule type" value="Genomic_DNA"/>
</dbReference>
<gene>
    <name evidence="3" type="ORF">FKW77_005722</name>
</gene>
<evidence type="ECO:0000313" key="4">
    <source>
        <dbReference type="Proteomes" id="UP000316270"/>
    </source>
</evidence>
<dbReference type="PANTHER" id="PTHR28232">
    <property type="entry name" value="TRANSCRIPTIONAL REGULATORY PROTEIN RXT2"/>
    <property type="match status" value="1"/>
</dbReference>
<proteinExistence type="predicted"/>
<dbReference type="STRING" id="50376.A0A517LFI9"/>
<keyword evidence="4" id="KW-1185">Reference proteome</keyword>
<protein>
    <recommendedName>
        <fullName evidence="2">Transcriptional regulatory protein RXT2 N-terminal domain-containing protein</fullName>
    </recommendedName>
</protein>
<feature type="region of interest" description="Disordered" evidence="1">
    <location>
        <begin position="193"/>
        <end position="221"/>
    </location>
</feature>
<organism evidence="3 4">
    <name type="scientific">Venturia effusa</name>
    <dbReference type="NCBI Taxonomy" id="50376"/>
    <lineage>
        <taxon>Eukaryota</taxon>
        <taxon>Fungi</taxon>
        <taxon>Dikarya</taxon>
        <taxon>Ascomycota</taxon>
        <taxon>Pezizomycotina</taxon>
        <taxon>Dothideomycetes</taxon>
        <taxon>Pleosporomycetidae</taxon>
        <taxon>Venturiales</taxon>
        <taxon>Venturiaceae</taxon>
        <taxon>Venturia</taxon>
    </lineage>
</organism>
<dbReference type="OrthoDB" id="441210at2759"/>
<feature type="compositionally biased region" description="Basic residues" evidence="1">
    <location>
        <begin position="474"/>
        <end position="485"/>
    </location>
</feature>
<dbReference type="Proteomes" id="UP000316270">
    <property type="component" value="Chromosome 11"/>
</dbReference>
<accession>A0A517LFI9</accession>
<feature type="region of interest" description="Disordered" evidence="1">
    <location>
        <begin position="456"/>
        <end position="485"/>
    </location>
</feature>
<evidence type="ECO:0000256" key="1">
    <source>
        <dbReference type="SAM" id="MobiDB-lite"/>
    </source>
</evidence>
<reference evidence="3 4" key="1">
    <citation type="submission" date="2019-07" db="EMBL/GenBank/DDBJ databases">
        <title>Finished genome of Venturia effusa.</title>
        <authorList>
            <person name="Young C.A."/>
            <person name="Cox M.P."/>
            <person name="Ganley A.R.D."/>
            <person name="David W.J."/>
        </authorList>
    </citation>
    <scope>NUCLEOTIDE SEQUENCE [LARGE SCALE GENOMIC DNA]</scope>
    <source>
        <strain evidence="4">albino</strain>
    </source>
</reference>
<dbReference type="GO" id="GO:0005829">
    <property type="term" value="C:cytosol"/>
    <property type="evidence" value="ECO:0007669"/>
    <property type="project" value="TreeGrafter"/>
</dbReference>
<feature type="compositionally biased region" description="Polar residues" evidence="1">
    <location>
        <begin position="196"/>
        <end position="215"/>
    </location>
</feature>
<dbReference type="GO" id="GO:0033698">
    <property type="term" value="C:Rpd3L complex"/>
    <property type="evidence" value="ECO:0007669"/>
    <property type="project" value="TreeGrafter"/>
</dbReference>